<protein>
    <submittedName>
        <fullName evidence="1">Uncharacterized protein</fullName>
    </submittedName>
</protein>
<accession>E7S0K5</accession>
<keyword evidence="2" id="KW-1185">Reference proteome</keyword>
<name>E7S0K5_9BURK</name>
<dbReference type="HOGENOM" id="CLU_1056875_0_0_4"/>
<sequence>MAVALECINFIVPFSVIRKKYPGGLVQCLLDHRGAVGSGPIWFDEHLFRDGAMNDLDIMLILSRWERYGVQPVVKRRGKKVWKDCCIPSLGGSSTPCDWIEYSDQKGIVWLKGTEPGETMYCQNCTKEYMFKLIEREEERLRSIEEQKAHDRREGVLHVPDFLLFTDRDPCPGSVGVVLEFMDRPGNSRRRYMNEQLLKQMEHAVYSNNLHFMSFRGRLMRVVDIALAYGEPQAVIRLRGVTAEDERPNKWRGVEPEWIPWLG</sequence>
<dbReference type="EMBL" id="AEQP01000023">
    <property type="protein sequence ID" value="EFV93779.1"/>
    <property type="molecule type" value="Genomic_DNA"/>
</dbReference>
<organism evidence="1 2">
    <name type="scientific">Lautropia mirabilis ATCC 51599</name>
    <dbReference type="NCBI Taxonomy" id="887898"/>
    <lineage>
        <taxon>Bacteria</taxon>
        <taxon>Pseudomonadati</taxon>
        <taxon>Pseudomonadota</taxon>
        <taxon>Betaproteobacteria</taxon>
        <taxon>Burkholderiales</taxon>
        <taxon>Burkholderiaceae</taxon>
        <taxon>Lautropia</taxon>
    </lineage>
</organism>
<reference evidence="1 2" key="1">
    <citation type="submission" date="2010-12" db="EMBL/GenBank/DDBJ databases">
        <authorList>
            <person name="Muzny D."/>
            <person name="Qin X."/>
            <person name="Deng J."/>
            <person name="Jiang H."/>
            <person name="Liu Y."/>
            <person name="Qu J."/>
            <person name="Song X.-Z."/>
            <person name="Zhang L."/>
            <person name="Thornton R."/>
            <person name="Coyle M."/>
            <person name="Francisco L."/>
            <person name="Jackson L."/>
            <person name="Javaid M."/>
            <person name="Korchina V."/>
            <person name="Kovar C."/>
            <person name="Mata R."/>
            <person name="Mathew T."/>
            <person name="Ngo R."/>
            <person name="Nguyen L."/>
            <person name="Nguyen N."/>
            <person name="Okwuonu G."/>
            <person name="Ongeri F."/>
            <person name="Pham C."/>
            <person name="Simmons D."/>
            <person name="Wilczek-Boney K."/>
            <person name="Hale W."/>
            <person name="Jakkamsetti A."/>
            <person name="Pham P."/>
            <person name="Ruth R."/>
            <person name="San Lucas F."/>
            <person name="Warren J."/>
            <person name="Zhang J."/>
            <person name="Zhao Z."/>
            <person name="Zhou C."/>
            <person name="Zhu D."/>
            <person name="Lee S."/>
            <person name="Bess C."/>
            <person name="Blankenburg K."/>
            <person name="Forbes L."/>
            <person name="Fu Q."/>
            <person name="Gubbala S."/>
            <person name="Hirani K."/>
            <person name="Jayaseelan J.C."/>
            <person name="Lara F."/>
            <person name="Munidasa M."/>
            <person name="Palculict T."/>
            <person name="Patil S."/>
            <person name="Pu L.-L."/>
            <person name="Saada N."/>
            <person name="Tang L."/>
            <person name="Weissenberger G."/>
            <person name="Zhu Y."/>
            <person name="Hemphill L."/>
            <person name="Shang Y."/>
            <person name="Youmans B."/>
            <person name="Ayvaz T."/>
            <person name="Ross M."/>
            <person name="Santibanez J."/>
            <person name="Aqrawi P."/>
            <person name="Gross S."/>
            <person name="Joshi V."/>
            <person name="Fowler G."/>
            <person name="Nazareth L."/>
            <person name="Reid J."/>
            <person name="Worley K."/>
            <person name="Petrosino J."/>
            <person name="Highlander S."/>
            <person name="Gibbs R."/>
        </authorList>
    </citation>
    <scope>NUCLEOTIDE SEQUENCE [LARGE SCALE GENOMIC DNA]</scope>
    <source>
        <strain evidence="1 2">ATCC 51599</strain>
    </source>
</reference>
<dbReference type="AlphaFoldDB" id="E7S0K5"/>
<dbReference type="eggNOG" id="ENOG50345U7">
    <property type="taxonomic scope" value="Bacteria"/>
</dbReference>
<comment type="caution">
    <text evidence="1">The sequence shown here is derived from an EMBL/GenBank/DDBJ whole genome shotgun (WGS) entry which is preliminary data.</text>
</comment>
<gene>
    <name evidence="1" type="ORF">HMPREF0551_2469</name>
</gene>
<evidence type="ECO:0000313" key="2">
    <source>
        <dbReference type="Proteomes" id="UP000011021"/>
    </source>
</evidence>
<dbReference type="STRING" id="887898.HMPREF0551_2469"/>
<dbReference type="Proteomes" id="UP000011021">
    <property type="component" value="Unassembled WGS sequence"/>
</dbReference>
<dbReference type="RefSeq" id="WP_005674924.1">
    <property type="nucleotide sequence ID" value="NZ_CP146288.1"/>
</dbReference>
<proteinExistence type="predicted"/>
<evidence type="ECO:0000313" key="1">
    <source>
        <dbReference type="EMBL" id="EFV93779.1"/>
    </source>
</evidence>